<protein>
    <submittedName>
        <fullName evidence="1">Uncharacterized protein</fullName>
    </submittedName>
</protein>
<name>A0AAW1SDW4_9CHLO</name>
<organism evidence="1 2">
    <name type="scientific">Elliptochloris bilobata</name>
    <dbReference type="NCBI Taxonomy" id="381761"/>
    <lineage>
        <taxon>Eukaryota</taxon>
        <taxon>Viridiplantae</taxon>
        <taxon>Chlorophyta</taxon>
        <taxon>core chlorophytes</taxon>
        <taxon>Trebouxiophyceae</taxon>
        <taxon>Trebouxiophyceae incertae sedis</taxon>
        <taxon>Elliptochloris clade</taxon>
        <taxon>Elliptochloris</taxon>
    </lineage>
</organism>
<proteinExistence type="predicted"/>
<dbReference type="Proteomes" id="UP001445335">
    <property type="component" value="Unassembled WGS sequence"/>
</dbReference>
<dbReference type="EMBL" id="JALJOU010000004">
    <property type="protein sequence ID" value="KAK9844027.1"/>
    <property type="molecule type" value="Genomic_DNA"/>
</dbReference>
<reference evidence="1 2" key="1">
    <citation type="journal article" date="2024" name="Nat. Commun.">
        <title>Phylogenomics reveals the evolutionary origins of lichenization in chlorophyte algae.</title>
        <authorList>
            <person name="Puginier C."/>
            <person name="Libourel C."/>
            <person name="Otte J."/>
            <person name="Skaloud P."/>
            <person name="Haon M."/>
            <person name="Grisel S."/>
            <person name="Petersen M."/>
            <person name="Berrin J.G."/>
            <person name="Delaux P.M."/>
            <person name="Dal Grande F."/>
            <person name="Keller J."/>
        </authorList>
    </citation>
    <scope>NUCLEOTIDE SEQUENCE [LARGE SCALE GENOMIC DNA]</scope>
    <source>
        <strain evidence="1 2">SAG 245.80</strain>
    </source>
</reference>
<keyword evidence="2" id="KW-1185">Reference proteome</keyword>
<sequence length="180" mass="18866">MVQHAVIVAMGLVWMGPEEDDKLAALALIASLRKRSCNLPSEVAADDRCRDLCMNIAANNAVKDILLACEDFAPCVAGALHGTCAVEGEAKLDSTSLTNAAAAAVVTAEPCLSSEEDAGREQELMCPRNLMIVEMCHAVGQACLWASEALSNPGAAGARGCSQAGGRQPLVPRRCRMADR</sequence>
<comment type="caution">
    <text evidence="1">The sequence shown here is derived from an EMBL/GenBank/DDBJ whole genome shotgun (WGS) entry which is preliminary data.</text>
</comment>
<gene>
    <name evidence="1" type="ORF">WJX81_002236</name>
</gene>
<dbReference type="AlphaFoldDB" id="A0AAW1SDW4"/>
<accession>A0AAW1SDW4</accession>
<evidence type="ECO:0000313" key="2">
    <source>
        <dbReference type="Proteomes" id="UP001445335"/>
    </source>
</evidence>
<evidence type="ECO:0000313" key="1">
    <source>
        <dbReference type="EMBL" id="KAK9844027.1"/>
    </source>
</evidence>